<dbReference type="NCBIfam" id="NF010239">
    <property type="entry name" value="PRK13686.1"/>
    <property type="match status" value="1"/>
</dbReference>
<comment type="similarity">
    <text evidence="7">Belongs to the Psb30/Ycf12 family.</text>
</comment>
<geneLocation type="chloroplast" evidence="8"/>
<reference evidence="8" key="1">
    <citation type="submission" date="2018-07" db="EMBL/GenBank/DDBJ databases">
        <authorList>
            <person name="Quirk P.G."/>
            <person name="Krulwich T.A."/>
        </authorList>
    </citation>
    <scope>NUCLEOTIDE SEQUENCE</scope>
</reference>
<keyword evidence="4 7" id="KW-1133">Transmembrane helix</keyword>
<evidence type="ECO:0000256" key="5">
    <source>
        <dbReference type="ARBA" id="ARBA00023136"/>
    </source>
</evidence>
<evidence type="ECO:0000256" key="7">
    <source>
        <dbReference type="HAMAP-Rule" id="MF_01329"/>
    </source>
</evidence>
<name>A0A386B0G4_9CHLO</name>
<dbReference type="GO" id="GO:0015979">
    <property type="term" value="P:photosynthesis"/>
    <property type="evidence" value="ECO:0007669"/>
    <property type="project" value="UniProtKB-KW"/>
</dbReference>
<keyword evidence="2 7" id="KW-0602">Photosynthesis</keyword>
<gene>
    <name evidence="7 8" type="primary">psb30</name>
    <name evidence="7" type="synonym">ycf12</name>
</gene>
<proteinExistence type="inferred from homology"/>
<evidence type="ECO:0000256" key="6">
    <source>
        <dbReference type="ARBA" id="ARBA00023276"/>
    </source>
</evidence>
<feature type="transmembrane region" description="Helical" evidence="7">
    <location>
        <begin position="6"/>
        <end position="28"/>
    </location>
</feature>
<keyword evidence="5 7" id="KW-0472">Membrane</keyword>
<keyword evidence="6 7" id="KW-0604">Photosystem II</keyword>
<organism evidence="8">
    <name type="scientific">Caulerpa verticillata</name>
    <dbReference type="NCBI Taxonomy" id="177082"/>
    <lineage>
        <taxon>Eukaryota</taxon>
        <taxon>Viridiplantae</taxon>
        <taxon>Chlorophyta</taxon>
        <taxon>core chlorophytes</taxon>
        <taxon>Ulvophyceae</taxon>
        <taxon>TCBD clade</taxon>
        <taxon>Bryopsidales</taxon>
        <taxon>Halimedineae</taxon>
        <taxon>Caulerpaceae</taxon>
        <taxon>Caulerpa</taxon>
    </lineage>
</organism>
<sequence length="33" mass="3568">MDSQIIYQLASLFIVIAAGPLVIFLLAFSDGKL</sequence>
<dbReference type="RefSeq" id="YP_009519166.1">
    <property type="nucleotide sequence ID" value="NC_039523.1"/>
</dbReference>
<keyword evidence="8" id="KW-0934">Plastid</keyword>
<evidence type="ECO:0000313" key="8">
    <source>
        <dbReference type="EMBL" id="AYC65180.1"/>
    </source>
</evidence>
<keyword evidence="8" id="KW-0150">Chloroplast</keyword>
<dbReference type="GO" id="GO:0009523">
    <property type="term" value="C:photosystem II"/>
    <property type="evidence" value="ECO:0007669"/>
    <property type="project" value="UniProtKB-KW"/>
</dbReference>
<dbReference type="Pfam" id="PF05969">
    <property type="entry name" value="PSII_Ycf12"/>
    <property type="match status" value="1"/>
</dbReference>
<dbReference type="GO" id="GO:0009535">
    <property type="term" value="C:chloroplast thylakoid membrane"/>
    <property type="evidence" value="ECO:0007669"/>
    <property type="project" value="UniProtKB-SubCell"/>
</dbReference>
<evidence type="ECO:0000256" key="2">
    <source>
        <dbReference type="ARBA" id="ARBA00022531"/>
    </source>
</evidence>
<evidence type="ECO:0000256" key="1">
    <source>
        <dbReference type="ARBA" id="ARBA00004167"/>
    </source>
</evidence>
<dbReference type="InterPro" id="IPR010284">
    <property type="entry name" value="PSII_Ycf12_core-subunit"/>
</dbReference>
<dbReference type="EMBL" id="MH591106">
    <property type="protein sequence ID" value="AYC65180.1"/>
    <property type="molecule type" value="Genomic_DNA"/>
</dbReference>
<dbReference type="AlphaFoldDB" id="A0A386B0G4"/>
<keyword evidence="3 7" id="KW-0812">Transmembrane</keyword>
<comment type="subunit">
    <text evidence="7">PSII is composed of 1 copy each of membrane proteins PsbA, PsbB, PsbC, PsbD, PsbE, PsbF, PsbH, PsbI, PsbJ, PsbK, PsbL, PsbM, PsbT, PsbX, PsbY, PsbZ, Psb30/Ycf12, peripheral proteins of the oxygen-evolving complex and a large number of cofactors. It forms dimeric complexes.</text>
</comment>
<reference evidence="8" key="2">
    <citation type="journal article" date="2019" name="Mol. Phylogenet. Evol.">
        <title>Reassessment of the classification of bryopsidales (chlorophyta) based on chloroplast phylogenomic analyses.</title>
        <authorList>
            <person name="Cremen M.C."/>
            <person name="Leliaert F."/>
            <person name="West J."/>
            <person name="Lam D.W."/>
            <person name="Shimada S."/>
            <person name="Lopez-Bautista J.M."/>
            <person name="Verbruggen H."/>
        </authorList>
    </citation>
    <scope>NUCLEOTIDE SEQUENCE</scope>
</reference>
<comment type="subcellular location">
    <subcellularLocation>
        <location evidence="1">Membrane</location>
        <topology evidence="1">Single-pass membrane protein</topology>
    </subcellularLocation>
    <subcellularLocation>
        <location evidence="7">Plastid</location>
        <location evidence="7">Chloroplast thylakoid membrane</location>
        <topology evidence="7">Single-pass membrane protein</topology>
    </subcellularLocation>
</comment>
<dbReference type="HAMAP" id="MF_01329">
    <property type="entry name" value="PSII_Psb30_Ycf12"/>
    <property type="match status" value="1"/>
</dbReference>
<comment type="function">
    <text evidence="7">A core subunit of photosystem II (PSII), probably helps stabilize the reaction center.</text>
</comment>
<evidence type="ECO:0000256" key="3">
    <source>
        <dbReference type="ARBA" id="ARBA00022692"/>
    </source>
</evidence>
<evidence type="ECO:0000256" key="4">
    <source>
        <dbReference type="ARBA" id="ARBA00022989"/>
    </source>
</evidence>
<dbReference type="GeneID" id="38279051"/>
<accession>A0A386B0G4</accession>
<keyword evidence="7" id="KW-0793">Thylakoid</keyword>
<protein>
    <recommendedName>
        <fullName evidence="7">Photosystem II reaction center protein Psb30</fullName>
    </recommendedName>
    <alternativeName>
        <fullName evidence="7">Photosystem II reaction center protein Ycf12</fullName>
    </alternativeName>
</protein>